<dbReference type="Proteomes" id="UP000315003">
    <property type="component" value="Chromosome"/>
</dbReference>
<reference evidence="4 5" key="1">
    <citation type="submission" date="2019-02" db="EMBL/GenBank/DDBJ databases">
        <title>Deep-cultivation of Planctomycetes and their phenomic and genomic characterization uncovers novel biology.</title>
        <authorList>
            <person name="Wiegand S."/>
            <person name="Jogler M."/>
            <person name="Boedeker C."/>
            <person name="Pinto D."/>
            <person name="Vollmers J."/>
            <person name="Rivas-Marin E."/>
            <person name="Kohn T."/>
            <person name="Peeters S.H."/>
            <person name="Heuer A."/>
            <person name="Rast P."/>
            <person name="Oberbeckmann S."/>
            <person name="Bunk B."/>
            <person name="Jeske O."/>
            <person name="Meyerdierks A."/>
            <person name="Storesund J.E."/>
            <person name="Kallscheuer N."/>
            <person name="Luecker S."/>
            <person name="Lage O.M."/>
            <person name="Pohl T."/>
            <person name="Merkel B.J."/>
            <person name="Hornburger P."/>
            <person name="Mueller R.-W."/>
            <person name="Bruemmer F."/>
            <person name="Labrenz M."/>
            <person name="Spormann A.M."/>
            <person name="Op den Camp H."/>
            <person name="Overmann J."/>
            <person name="Amann R."/>
            <person name="Jetten M.S.M."/>
            <person name="Mascher T."/>
            <person name="Medema M.H."/>
            <person name="Devos D.P."/>
            <person name="Kaster A.-K."/>
            <person name="Ovreas L."/>
            <person name="Rohde M."/>
            <person name="Galperin M.Y."/>
            <person name="Jogler C."/>
        </authorList>
    </citation>
    <scope>NUCLEOTIDE SEQUENCE [LARGE SCALE GENOMIC DNA]</scope>
    <source>
        <strain evidence="4 5">SV_7m_r</strain>
    </source>
</reference>
<feature type="compositionally biased region" description="Polar residues" evidence="1">
    <location>
        <begin position="1"/>
        <end position="14"/>
    </location>
</feature>
<feature type="transmembrane region" description="Helical" evidence="2">
    <location>
        <begin position="218"/>
        <end position="239"/>
    </location>
</feature>
<feature type="transmembrane region" description="Helical" evidence="2">
    <location>
        <begin position="77"/>
        <end position="96"/>
    </location>
</feature>
<feature type="transmembrane region" description="Helical" evidence="2">
    <location>
        <begin position="137"/>
        <end position="156"/>
    </location>
</feature>
<feature type="compositionally biased region" description="Low complexity" evidence="1">
    <location>
        <begin position="18"/>
        <end position="28"/>
    </location>
</feature>
<keyword evidence="4" id="KW-0808">Transferase</keyword>
<protein>
    <submittedName>
        <fullName evidence="4">Protein-glutamine gamma-glutamyltransferase</fullName>
        <ecNumber evidence="4">2.3.2.13</ecNumber>
    </submittedName>
</protein>
<dbReference type="EC" id="2.3.2.13" evidence="4"/>
<keyword evidence="2" id="KW-0472">Membrane</keyword>
<dbReference type="InterPro" id="IPR038765">
    <property type="entry name" value="Papain-like_cys_pep_sf"/>
</dbReference>
<dbReference type="Gene3D" id="3.10.620.30">
    <property type="match status" value="1"/>
</dbReference>
<sequence>MSTIQPAGRQSSGALKQPPAVAAPASAPRRMGRKRQRSFRVDNQARTGHEHPGREFALLGCLLLVLAWVIGDTFNSRGMSTGLCLIIGLLAWLLHLRCNHQSTIARLQADGRWEKLPRKERDAYRFGESIGWQRSRWIVTLLFGGALLFVRASGGLSESVNVLSFFVDALAHFALGISLGLWLFHARRGHPGMLACFMVIAMLSISAGAVSQSISGQVLGGLLTLFGFLLLSQHVLSRWPRASHHRKRRSSSPQPPVWLGKATLTATNRSNASASSGTSPRLKSATLFFVLAISSLLLSANVIGQWVGGVAPRLQQDFMERVFGTLDVITSKAFIGGTGFVRGSELGSVRNVMIESPNDPAIRALSPQTPGYVRGTVFDFYQNRLWRSASYRSFRSQEGASELLPRREGVFWERSGRSQSPEHQTIMLQQNSSGGMIGSIKMENLPHKGNLLFSTLNTQAVVALGTRVQVSHQSIVQGDIDLSQSYNLAVGRGPGKETLGPFRKKLLLWVDPEIREPLAPLASSICPGNLHPRVKAQLLARYFQDNFTYSLTHQFITGDNDPVVDFVLDQHPAHCEYFATATAMMLRCVDVPTRYVTGYVFTQMDDDDEYWLARNRDAHAWVEAYDDRSQQWFPVEATVGRTYIDYEIQQNRSSSGIAGSRQETESRSTMGTLEFLLSLVRFRTRDSLSFLFQTAQVPLFCLVGLLIWLRSRQRRRKGMSEADFLSQQMLRRVDRRMRRFSLVRAQNETLHQFASRLEAEISAQPQLESMLQSAAGWYRQFAGARYQGKVPEPYQG</sequence>
<gene>
    <name evidence="4" type="primary">tgpA_2</name>
    <name evidence="4" type="ORF">SV7mr_11240</name>
</gene>
<dbReference type="SUPFAM" id="SSF54001">
    <property type="entry name" value="Cysteine proteinases"/>
    <property type="match status" value="1"/>
</dbReference>
<dbReference type="OrthoDB" id="9804872at2"/>
<dbReference type="InterPro" id="IPR052901">
    <property type="entry name" value="Bact_TGase-like"/>
</dbReference>
<dbReference type="Pfam" id="PF01841">
    <property type="entry name" value="Transglut_core"/>
    <property type="match status" value="1"/>
</dbReference>
<accession>A0A517SR83</accession>
<dbReference type="EMBL" id="CP036272">
    <property type="protein sequence ID" value="QDT58631.1"/>
    <property type="molecule type" value="Genomic_DNA"/>
</dbReference>
<dbReference type="PANTHER" id="PTHR42736:SF1">
    <property type="entry name" value="PROTEIN-GLUTAMINE GAMMA-GLUTAMYLTRANSFERASE"/>
    <property type="match status" value="1"/>
</dbReference>
<evidence type="ECO:0000256" key="1">
    <source>
        <dbReference type="SAM" id="MobiDB-lite"/>
    </source>
</evidence>
<feature type="region of interest" description="Disordered" evidence="1">
    <location>
        <begin position="1"/>
        <end position="48"/>
    </location>
</feature>
<keyword evidence="2" id="KW-0812">Transmembrane</keyword>
<feature type="transmembrane region" description="Helical" evidence="2">
    <location>
        <begin position="56"/>
        <end position="71"/>
    </location>
</feature>
<feature type="transmembrane region" description="Helical" evidence="2">
    <location>
        <begin position="191"/>
        <end position="212"/>
    </location>
</feature>
<organism evidence="4 5">
    <name type="scientific">Stieleria bergensis</name>
    <dbReference type="NCBI Taxonomy" id="2528025"/>
    <lineage>
        <taxon>Bacteria</taxon>
        <taxon>Pseudomonadati</taxon>
        <taxon>Planctomycetota</taxon>
        <taxon>Planctomycetia</taxon>
        <taxon>Pirellulales</taxon>
        <taxon>Pirellulaceae</taxon>
        <taxon>Stieleria</taxon>
    </lineage>
</organism>
<dbReference type="PANTHER" id="PTHR42736">
    <property type="entry name" value="PROTEIN-GLUTAMINE GAMMA-GLUTAMYLTRANSFERASE"/>
    <property type="match status" value="1"/>
</dbReference>
<dbReference type="AlphaFoldDB" id="A0A517SR83"/>
<dbReference type="GO" id="GO:0003810">
    <property type="term" value="F:protein-glutamine gamma-glutamyltransferase activity"/>
    <property type="evidence" value="ECO:0007669"/>
    <property type="project" value="UniProtKB-EC"/>
</dbReference>
<feature type="domain" description="Transglutaminase-like" evidence="3">
    <location>
        <begin position="567"/>
        <end position="639"/>
    </location>
</feature>
<name>A0A517SR83_9BACT</name>
<keyword evidence="2" id="KW-1133">Transmembrane helix</keyword>
<evidence type="ECO:0000259" key="3">
    <source>
        <dbReference type="SMART" id="SM00460"/>
    </source>
</evidence>
<feature type="transmembrane region" description="Helical" evidence="2">
    <location>
        <begin position="162"/>
        <end position="184"/>
    </location>
</feature>
<proteinExistence type="predicted"/>
<dbReference type="RefSeq" id="WP_145269911.1">
    <property type="nucleotide sequence ID" value="NZ_CP036272.1"/>
</dbReference>
<dbReference type="InterPro" id="IPR002931">
    <property type="entry name" value="Transglutaminase-like"/>
</dbReference>
<evidence type="ECO:0000256" key="2">
    <source>
        <dbReference type="SAM" id="Phobius"/>
    </source>
</evidence>
<feature type="transmembrane region" description="Helical" evidence="2">
    <location>
        <begin position="690"/>
        <end position="709"/>
    </location>
</feature>
<keyword evidence="4" id="KW-0012">Acyltransferase</keyword>
<evidence type="ECO:0000313" key="5">
    <source>
        <dbReference type="Proteomes" id="UP000315003"/>
    </source>
</evidence>
<dbReference type="SMART" id="SM00460">
    <property type="entry name" value="TGc"/>
    <property type="match status" value="1"/>
</dbReference>
<evidence type="ECO:0000313" key="4">
    <source>
        <dbReference type="EMBL" id="QDT58631.1"/>
    </source>
</evidence>
<feature type="transmembrane region" description="Helical" evidence="2">
    <location>
        <begin position="285"/>
        <end position="307"/>
    </location>
</feature>
<keyword evidence="5" id="KW-1185">Reference proteome</keyword>